<organism evidence="3 4">
    <name type="scientific">Schaalia odontolytica</name>
    <dbReference type="NCBI Taxonomy" id="1660"/>
    <lineage>
        <taxon>Bacteria</taxon>
        <taxon>Bacillati</taxon>
        <taxon>Actinomycetota</taxon>
        <taxon>Actinomycetes</taxon>
        <taxon>Actinomycetales</taxon>
        <taxon>Actinomycetaceae</taxon>
        <taxon>Schaalia</taxon>
    </lineage>
</organism>
<keyword evidence="2" id="KW-0812">Transmembrane</keyword>
<dbReference type="EMBL" id="PKKM01000002">
    <property type="protein sequence ID" value="PKY65296.1"/>
    <property type="molecule type" value="Genomic_DNA"/>
</dbReference>
<accession>A0A2I1I2D1</accession>
<keyword evidence="2" id="KW-0472">Membrane</keyword>
<comment type="caution">
    <text evidence="3">The sequence shown here is derived from an EMBL/GenBank/DDBJ whole genome shotgun (WGS) entry which is preliminary data.</text>
</comment>
<sequence>MSNGDHSGTNTPSREQGTGMERHAPTKQPPRESTLFSLPRIVTTLAVIVLIVLVGRWIWPSGSTAPSLQRTARTYDASAPTSGYSGHATNTHLLSPNWASGIETAWRLPLNAEDKNATVFLYAEGSTLYVTFQSILGSSKALTAQAYDLSGAEPRLLWDEKKQKPPYIDTSAFVVTDTDIVFNSIIIHKATGRLSHTPWENAKPVAFADGIVVTCDGIWTCKGWARDSSGWMQQWSSWTATQAFDNLSSDRITHPTSRVITDNETTSVLLPIKTSEHPAQLIDPRTGVVTDLEDPTSYDTNNPRGVLLARDGVVAYDDYTALTFDAGGFLVGVQPASTGGRMTTDDGTLPSIADIQEFFSGSAPTWATATVKTVNGAKGEQCPFLTVTPTDGSPSRAVCPGDNNLNHTYVAYSSSDIRVSPGADVVFAQFNTLQRNNEDVFVDTRNGSSYVSEELNAAKDLTWVFDDLLVGVVDDTIVAFTPHSS</sequence>
<evidence type="ECO:0000256" key="2">
    <source>
        <dbReference type="SAM" id="Phobius"/>
    </source>
</evidence>
<feature type="transmembrane region" description="Helical" evidence="2">
    <location>
        <begin position="41"/>
        <end position="59"/>
    </location>
</feature>
<protein>
    <submittedName>
        <fullName evidence="3">Uncharacterized protein</fullName>
    </submittedName>
</protein>
<reference evidence="3 4" key="1">
    <citation type="submission" date="2017-12" db="EMBL/GenBank/DDBJ databases">
        <title>Phylogenetic diversity of female urinary microbiome.</title>
        <authorList>
            <person name="Thomas-White K."/>
            <person name="Wolfe A.J."/>
        </authorList>
    </citation>
    <scope>NUCLEOTIDE SEQUENCE [LARGE SCALE GENOMIC DNA]</scope>
    <source>
        <strain evidence="3 4">UMB0018</strain>
    </source>
</reference>
<evidence type="ECO:0000256" key="1">
    <source>
        <dbReference type="SAM" id="MobiDB-lite"/>
    </source>
</evidence>
<proteinExistence type="predicted"/>
<keyword evidence="2" id="KW-1133">Transmembrane helix</keyword>
<name>A0A2I1I2D1_9ACTO</name>
<dbReference type="Proteomes" id="UP000234198">
    <property type="component" value="Unassembled WGS sequence"/>
</dbReference>
<evidence type="ECO:0000313" key="4">
    <source>
        <dbReference type="Proteomes" id="UP000234198"/>
    </source>
</evidence>
<feature type="region of interest" description="Disordered" evidence="1">
    <location>
        <begin position="1"/>
        <end position="32"/>
    </location>
</feature>
<evidence type="ECO:0000313" key="3">
    <source>
        <dbReference type="EMBL" id="PKY65296.1"/>
    </source>
</evidence>
<dbReference type="RefSeq" id="WP_101600726.1">
    <property type="nucleotide sequence ID" value="NZ_PKKM01000002.1"/>
</dbReference>
<gene>
    <name evidence="3" type="ORF">CYJ22_02130</name>
</gene>
<dbReference type="AlphaFoldDB" id="A0A2I1I2D1"/>
<feature type="compositionally biased region" description="Polar residues" evidence="1">
    <location>
        <begin position="1"/>
        <end position="16"/>
    </location>
</feature>